<feature type="transmembrane region" description="Helical" evidence="9">
    <location>
        <begin position="412"/>
        <end position="430"/>
    </location>
</feature>
<feature type="transmembrane region" description="Helical" evidence="9">
    <location>
        <begin position="28"/>
        <end position="46"/>
    </location>
</feature>
<dbReference type="FunCoup" id="A0A0D0DFK8">
    <property type="interactions" value="169"/>
</dbReference>
<keyword evidence="3" id="KW-0813">Transport</keyword>
<keyword evidence="5 9" id="KW-1133">Transmembrane helix</keyword>
<dbReference type="GO" id="GO:0016020">
    <property type="term" value="C:membrane"/>
    <property type="evidence" value="ECO:0007669"/>
    <property type="project" value="UniProtKB-SubCell"/>
</dbReference>
<dbReference type="EMBL" id="KN824983">
    <property type="protein sequence ID" value="KIK96487.1"/>
    <property type="molecule type" value="Genomic_DNA"/>
</dbReference>
<dbReference type="SUPFAM" id="SSF161111">
    <property type="entry name" value="Cation efflux protein transmembrane domain-like"/>
    <property type="match status" value="1"/>
</dbReference>
<organism evidence="11 12">
    <name type="scientific">Paxillus rubicundulus Ve08.2h10</name>
    <dbReference type="NCBI Taxonomy" id="930991"/>
    <lineage>
        <taxon>Eukaryota</taxon>
        <taxon>Fungi</taxon>
        <taxon>Dikarya</taxon>
        <taxon>Basidiomycota</taxon>
        <taxon>Agaricomycotina</taxon>
        <taxon>Agaricomycetes</taxon>
        <taxon>Agaricomycetidae</taxon>
        <taxon>Boletales</taxon>
        <taxon>Paxilineae</taxon>
        <taxon>Paxillaceae</taxon>
        <taxon>Paxillus</taxon>
    </lineage>
</organism>
<keyword evidence="7 9" id="KW-0472">Membrane</keyword>
<keyword evidence="6" id="KW-0406">Ion transport</keyword>
<feature type="transmembrane region" description="Helical" evidence="9">
    <location>
        <begin position="58"/>
        <end position="78"/>
    </location>
</feature>
<dbReference type="GO" id="GO:1904257">
    <property type="term" value="P:zinc ion import into Golgi lumen"/>
    <property type="evidence" value="ECO:0007669"/>
    <property type="project" value="TreeGrafter"/>
</dbReference>
<dbReference type="NCBIfam" id="TIGR01297">
    <property type="entry name" value="CDF"/>
    <property type="match status" value="2"/>
</dbReference>
<gene>
    <name evidence="11" type="ORF">PAXRUDRAFT_825883</name>
</gene>
<dbReference type="GO" id="GO:0005794">
    <property type="term" value="C:Golgi apparatus"/>
    <property type="evidence" value="ECO:0007669"/>
    <property type="project" value="TreeGrafter"/>
</dbReference>
<evidence type="ECO:0000313" key="11">
    <source>
        <dbReference type="EMBL" id="KIK96487.1"/>
    </source>
</evidence>
<feature type="transmembrane region" description="Helical" evidence="9">
    <location>
        <begin position="196"/>
        <end position="218"/>
    </location>
</feature>
<reference evidence="12" key="2">
    <citation type="submission" date="2015-01" db="EMBL/GenBank/DDBJ databases">
        <title>Evolutionary Origins and Diversification of the Mycorrhizal Mutualists.</title>
        <authorList>
            <consortium name="DOE Joint Genome Institute"/>
            <consortium name="Mycorrhizal Genomics Consortium"/>
            <person name="Kohler A."/>
            <person name="Kuo A."/>
            <person name="Nagy L.G."/>
            <person name="Floudas D."/>
            <person name="Copeland A."/>
            <person name="Barry K.W."/>
            <person name="Cichocki N."/>
            <person name="Veneault-Fourrey C."/>
            <person name="LaButti K."/>
            <person name="Lindquist E.A."/>
            <person name="Lipzen A."/>
            <person name="Lundell T."/>
            <person name="Morin E."/>
            <person name="Murat C."/>
            <person name="Riley R."/>
            <person name="Ohm R."/>
            <person name="Sun H."/>
            <person name="Tunlid A."/>
            <person name="Henrissat B."/>
            <person name="Grigoriev I.V."/>
            <person name="Hibbett D.S."/>
            <person name="Martin F."/>
        </authorList>
    </citation>
    <scope>NUCLEOTIDE SEQUENCE [LARGE SCALE GENOMIC DNA]</scope>
    <source>
        <strain evidence="12">Ve08.2h10</strain>
    </source>
</reference>
<feature type="transmembrane region" description="Helical" evidence="9">
    <location>
        <begin position="442"/>
        <end position="462"/>
    </location>
</feature>
<evidence type="ECO:0000256" key="5">
    <source>
        <dbReference type="ARBA" id="ARBA00022989"/>
    </source>
</evidence>
<dbReference type="PANTHER" id="PTHR45755">
    <property type="match status" value="1"/>
</dbReference>
<protein>
    <recommendedName>
        <fullName evidence="10">Cation efflux protein transmembrane domain-containing protein</fullName>
    </recommendedName>
</protein>
<feature type="region of interest" description="Disordered" evidence="8">
    <location>
        <begin position="466"/>
        <end position="621"/>
    </location>
</feature>
<dbReference type="OrthoDB" id="78669at2759"/>
<dbReference type="FunFam" id="1.20.1510.10:FF:000033">
    <property type="entry name" value="Unplaced genomic scaffold supercont1.9, whole genome shotgun sequence"/>
    <property type="match status" value="1"/>
</dbReference>
<dbReference type="GO" id="GO:0006882">
    <property type="term" value="P:intracellular zinc ion homeostasis"/>
    <property type="evidence" value="ECO:0007669"/>
    <property type="project" value="InterPro"/>
</dbReference>
<feature type="compositionally biased region" description="Basic residues" evidence="8">
    <location>
        <begin position="466"/>
        <end position="501"/>
    </location>
</feature>
<comment type="similarity">
    <text evidence="2">Belongs to the cation diffusion facilitator (CDF) transporter (TC 2.A.4) family. SLC30A subfamily.</text>
</comment>
<accession>A0A0D0DFK8</accession>
<dbReference type="AlphaFoldDB" id="A0A0D0DFK8"/>
<feature type="transmembrane region" description="Helical" evidence="9">
    <location>
        <begin position="262"/>
        <end position="281"/>
    </location>
</feature>
<feature type="domain" description="Cation efflux protein transmembrane" evidence="10">
    <location>
        <begin position="341"/>
        <end position="488"/>
    </location>
</feature>
<evidence type="ECO:0000256" key="4">
    <source>
        <dbReference type="ARBA" id="ARBA00022692"/>
    </source>
</evidence>
<feature type="compositionally biased region" description="Basic and acidic residues" evidence="8">
    <location>
        <begin position="524"/>
        <end position="539"/>
    </location>
</feature>
<evidence type="ECO:0000256" key="6">
    <source>
        <dbReference type="ARBA" id="ARBA00023065"/>
    </source>
</evidence>
<dbReference type="Pfam" id="PF01545">
    <property type="entry name" value="Cation_efflux"/>
    <property type="match status" value="2"/>
</dbReference>
<dbReference type="HOGENOM" id="CLU_013430_7_0_1"/>
<feature type="transmembrane region" description="Helical" evidence="9">
    <location>
        <begin position="132"/>
        <end position="154"/>
    </location>
</feature>
<evidence type="ECO:0000256" key="7">
    <source>
        <dbReference type="ARBA" id="ARBA00023136"/>
    </source>
</evidence>
<dbReference type="InterPro" id="IPR045316">
    <property type="entry name" value="Msc2-like"/>
</dbReference>
<dbReference type="Gene3D" id="1.20.1510.10">
    <property type="entry name" value="Cation efflux protein transmembrane domain"/>
    <property type="match status" value="2"/>
</dbReference>
<feature type="transmembrane region" description="Helical" evidence="9">
    <location>
        <begin position="341"/>
        <end position="360"/>
    </location>
</feature>
<reference evidence="11 12" key="1">
    <citation type="submission" date="2014-04" db="EMBL/GenBank/DDBJ databases">
        <authorList>
            <consortium name="DOE Joint Genome Institute"/>
            <person name="Kuo A."/>
            <person name="Kohler A."/>
            <person name="Jargeat P."/>
            <person name="Nagy L.G."/>
            <person name="Floudas D."/>
            <person name="Copeland A."/>
            <person name="Barry K.W."/>
            <person name="Cichocki N."/>
            <person name="Veneault-Fourrey C."/>
            <person name="LaButti K."/>
            <person name="Lindquist E.A."/>
            <person name="Lipzen A."/>
            <person name="Lundell T."/>
            <person name="Morin E."/>
            <person name="Murat C."/>
            <person name="Sun H."/>
            <person name="Tunlid A."/>
            <person name="Henrissat B."/>
            <person name="Grigoriev I.V."/>
            <person name="Hibbett D.S."/>
            <person name="Martin F."/>
            <person name="Nordberg H.P."/>
            <person name="Cantor M.N."/>
            <person name="Hua S.X."/>
        </authorList>
    </citation>
    <scope>NUCLEOTIDE SEQUENCE [LARGE SCALE GENOMIC DNA]</scope>
    <source>
        <strain evidence="11 12">Ve08.2h10</strain>
    </source>
</reference>
<evidence type="ECO:0000256" key="8">
    <source>
        <dbReference type="SAM" id="MobiDB-lite"/>
    </source>
</evidence>
<dbReference type="PANTHER" id="PTHR45755:SF4">
    <property type="entry name" value="ZINC TRANSPORTER 7"/>
    <property type="match status" value="1"/>
</dbReference>
<evidence type="ECO:0000259" key="10">
    <source>
        <dbReference type="Pfam" id="PF01545"/>
    </source>
</evidence>
<sequence>MSPPGARTRRKISLQPAKVLPASLNTRLFPRIFSSNVLFVLALFAAKESLLSYDVGVFWVVMRVLAIGGLGMLIWEGLTSEFSKKGEIEWTALGVSSFLLFLQQAALYTALYRLPSPRVLLFAHFSASWVNAMITPASIWHPLIIASSFLLSFLSDTALSHRNAAIILPGYGCVVLHGLATYALERLRGVLSPTMSPTMATAASTLGAALLGLPLYAFRRTLLDLPPSPVLPLLSLAVLPLLAYSMVFLTPDTQTDQYTPSQAAQVFLLSYPFAFLAAIALGHLGFSQKPHWTDVVVGAMLYYALYPSKEQTLSSSPQTPISKLIRFYLNSILSDNESRKIFYFLALNMCYMLVQMLYGVWTNSLGLISDAIHMAFDCMAIGVGLLASIMAKWPPDERFTYGYGRIETLSGFANGIFLILISIFIVFEAVQRILDPPEMSTSQLLLVSSLGLGVNLFGMFAMGGHHHHHHGHGHDHGHGHKHTDHPHSHAHTHNNHIHHPHHNNEGHTLGDGHGHSHSHSPQAHAEHHAHDHNHGESCSHSHSHHHHPNEDSHSCGDHTNSHTHEHSDTPNSHSDSRLHIQPVEAEETQETPKASIIRGRKPHSRGPSLQITPENSQSRSAPAIQVPFPLSSPTAVDSPISPSYPSTLKHDHHHLHHHCDDGDGHGYIPHEYSHGHGHGHDHEGHSHNMRGVFLHVMADTLGSVGVIISTLLIQYYGWTGFDPIASLFIAVLIAASVLPLVIDTGRVLSLDMGDKVTGVESALRELEHIDGVASYSCPRFWPKDSTSVIGSIHIQLSDPAFLSHPADAPSNTRSNVDRVLERVDTLLKSRIPGLEEVTIQLEEASRMQWY</sequence>
<keyword evidence="12" id="KW-1185">Reference proteome</keyword>
<feature type="transmembrane region" description="Helical" evidence="9">
    <location>
        <begin position="372"/>
        <end position="391"/>
    </location>
</feature>
<feature type="compositionally biased region" description="Basic and acidic residues" evidence="8">
    <location>
        <begin position="548"/>
        <end position="578"/>
    </location>
</feature>
<comment type="subcellular location">
    <subcellularLocation>
        <location evidence="1">Membrane</location>
        <topology evidence="1">Multi-pass membrane protein</topology>
    </subcellularLocation>
</comment>
<feature type="compositionally biased region" description="Polar residues" evidence="8">
    <location>
        <begin position="607"/>
        <end position="620"/>
    </location>
</feature>
<feature type="compositionally biased region" description="Basic and acidic residues" evidence="8">
    <location>
        <begin position="502"/>
        <end position="514"/>
    </location>
</feature>
<feature type="transmembrane region" description="Helical" evidence="9">
    <location>
        <begin position="90"/>
        <end position="112"/>
    </location>
</feature>
<evidence type="ECO:0000256" key="2">
    <source>
        <dbReference type="ARBA" id="ARBA00008873"/>
    </source>
</evidence>
<keyword evidence="4 9" id="KW-0812">Transmembrane</keyword>
<dbReference type="Proteomes" id="UP000054538">
    <property type="component" value="Unassembled WGS sequence"/>
</dbReference>
<dbReference type="GO" id="GO:0005385">
    <property type="term" value="F:zinc ion transmembrane transporter activity"/>
    <property type="evidence" value="ECO:0007669"/>
    <property type="project" value="InterPro"/>
</dbReference>
<feature type="transmembrane region" description="Helical" evidence="9">
    <location>
        <begin position="724"/>
        <end position="742"/>
    </location>
</feature>
<feature type="domain" description="Cation efflux protein transmembrane" evidence="10">
    <location>
        <begin position="680"/>
        <end position="748"/>
    </location>
</feature>
<evidence type="ECO:0000256" key="9">
    <source>
        <dbReference type="SAM" id="Phobius"/>
    </source>
</evidence>
<feature type="transmembrane region" description="Helical" evidence="9">
    <location>
        <begin position="692"/>
        <end position="718"/>
    </location>
</feature>
<feature type="transmembrane region" description="Helical" evidence="9">
    <location>
        <begin position="166"/>
        <end position="184"/>
    </location>
</feature>
<dbReference type="InterPro" id="IPR002524">
    <property type="entry name" value="Cation_efflux"/>
</dbReference>
<proteinExistence type="inferred from homology"/>
<dbReference type="InParanoid" id="A0A0D0DFK8"/>
<evidence type="ECO:0000256" key="3">
    <source>
        <dbReference type="ARBA" id="ARBA00022448"/>
    </source>
</evidence>
<dbReference type="InterPro" id="IPR058533">
    <property type="entry name" value="Cation_efflux_TM"/>
</dbReference>
<dbReference type="InterPro" id="IPR027469">
    <property type="entry name" value="Cation_efflux_TMD_sf"/>
</dbReference>
<dbReference type="STRING" id="930991.A0A0D0DFK8"/>
<feature type="transmembrane region" description="Helical" evidence="9">
    <location>
        <begin position="230"/>
        <end position="250"/>
    </location>
</feature>
<dbReference type="GO" id="GO:0031410">
    <property type="term" value="C:cytoplasmic vesicle"/>
    <property type="evidence" value="ECO:0007669"/>
    <property type="project" value="TreeGrafter"/>
</dbReference>
<name>A0A0D0DFK8_9AGAM</name>
<evidence type="ECO:0000256" key="1">
    <source>
        <dbReference type="ARBA" id="ARBA00004141"/>
    </source>
</evidence>
<evidence type="ECO:0000313" key="12">
    <source>
        <dbReference type="Proteomes" id="UP000054538"/>
    </source>
</evidence>